<dbReference type="PANTHER" id="PTHR12243">
    <property type="entry name" value="MADF DOMAIN TRANSCRIPTION FACTOR"/>
    <property type="match status" value="1"/>
</dbReference>
<dbReference type="PROSITE" id="PS51031">
    <property type="entry name" value="BESS"/>
    <property type="match status" value="1"/>
</dbReference>
<protein>
    <recommendedName>
        <fullName evidence="6">MADF domain-containing protein</fullName>
    </recommendedName>
</protein>
<evidence type="ECO:0000313" key="4">
    <source>
        <dbReference type="EMBL" id="KAG7300774.1"/>
    </source>
</evidence>
<feature type="non-terminal residue" evidence="4">
    <location>
        <position position="1"/>
    </location>
</feature>
<feature type="domain" description="BESS" evidence="3">
    <location>
        <begin position="249"/>
        <end position="288"/>
    </location>
</feature>
<comment type="caution">
    <text evidence="4">The sequence shown here is derived from an EMBL/GenBank/DDBJ whole genome shotgun (WGS) entry which is preliminary data.</text>
</comment>
<reference evidence="4 5" key="1">
    <citation type="submission" date="2021-06" db="EMBL/GenBank/DDBJ databases">
        <title>A haploid diamondback moth (Plutella xylostella L.) genome assembly resolves 31 chromosomes and identifies a diamide resistance mutation.</title>
        <authorList>
            <person name="Ward C.M."/>
            <person name="Perry K.D."/>
            <person name="Baker G."/>
            <person name="Powis K."/>
            <person name="Heckel D.G."/>
            <person name="Baxter S.W."/>
        </authorList>
    </citation>
    <scope>NUCLEOTIDE SEQUENCE [LARGE SCALE GENOMIC DNA]</scope>
    <source>
        <strain evidence="4 5">LV</strain>
        <tissue evidence="4">Single pupa</tissue>
    </source>
</reference>
<keyword evidence="5" id="KW-1185">Reference proteome</keyword>
<dbReference type="PROSITE" id="PS51029">
    <property type="entry name" value="MADF"/>
    <property type="match status" value="1"/>
</dbReference>
<feature type="domain" description="MADF" evidence="2">
    <location>
        <begin position="73"/>
        <end position="173"/>
    </location>
</feature>
<dbReference type="SMART" id="SM00595">
    <property type="entry name" value="MADF"/>
    <property type="match status" value="1"/>
</dbReference>
<evidence type="ECO:0000313" key="5">
    <source>
        <dbReference type="Proteomes" id="UP000823941"/>
    </source>
</evidence>
<evidence type="ECO:0000259" key="2">
    <source>
        <dbReference type="PROSITE" id="PS51029"/>
    </source>
</evidence>
<keyword evidence="1" id="KW-0539">Nucleus</keyword>
<evidence type="ECO:0000256" key="1">
    <source>
        <dbReference type="PROSITE-ProRule" id="PRU00371"/>
    </source>
</evidence>
<comment type="subcellular location">
    <subcellularLocation>
        <location evidence="1">Nucleus</location>
    </subcellularLocation>
</comment>
<proteinExistence type="predicted"/>
<organism evidence="4 5">
    <name type="scientific">Plutella xylostella</name>
    <name type="common">Diamondback moth</name>
    <name type="synonym">Plutella maculipennis</name>
    <dbReference type="NCBI Taxonomy" id="51655"/>
    <lineage>
        <taxon>Eukaryota</taxon>
        <taxon>Metazoa</taxon>
        <taxon>Ecdysozoa</taxon>
        <taxon>Arthropoda</taxon>
        <taxon>Hexapoda</taxon>
        <taxon>Insecta</taxon>
        <taxon>Pterygota</taxon>
        <taxon>Neoptera</taxon>
        <taxon>Endopterygota</taxon>
        <taxon>Lepidoptera</taxon>
        <taxon>Glossata</taxon>
        <taxon>Ditrysia</taxon>
        <taxon>Yponomeutoidea</taxon>
        <taxon>Plutellidae</taxon>
        <taxon>Plutella</taxon>
    </lineage>
</organism>
<dbReference type="Pfam" id="PF02944">
    <property type="entry name" value="BESS"/>
    <property type="match status" value="1"/>
</dbReference>
<sequence>GDWLRRHGVPVKYSPTCPHGLTIRAAPATQPLENEFARSPLGFIYLTYLEGVQLLRGSRAYRTVTMDRFDTELFIDEVEKRPALWNIQCAEYSNKTIKNGAWQELVEIFGENEDSLEKKVLFGVSLQKKWKNIRDAYNKEFKKGKSIPSGSGACKGSKYMYFDRLSFLQKTIENKETITNIDEAKNEEIRNIDQKLDNFVNAREIQPVPNKRKKTKITSEERLVNILENSIESRDKIQREIQESMSKQDDDDKLFCMSLYKELKKVPENKRLATKIELLQVIQKGQKLPSPIHITSQQNTPNAVFWQNQQYSNPQGYFTGYSTIVPGESPSPLSCSSTDDSQSSIVQNIYSDV</sequence>
<dbReference type="Proteomes" id="UP000823941">
    <property type="component" value="Chromosome 20"/>
</dbReference>
<dbReference type="InterPro" id="IPR006578">
    <property type="entry name" value="MADF-dom"/>
</dbReference>
<name>A0ABQ7Q6K7_PLUXY</name>
<evidence type="ECO:0008006" key="6">
    <source>
        <dbReference type="Google" id="ProtNLM"/>
    </source>
</evidence>
<accession>A0ABQ7Q6K7</accession>
<dbReference type="EMBL" id="JAHIBW010000020">
    <property type="protein sequence ID" value="KAG7300774.1"/>
    <property type="molecule type" value="Genomic_DNA"/>
</dbReference>
<gene>
    <name evidence="4" type="ORF">JYU34_015103</name>
</gene>
<dbReference type="InterPro" id="IPR039353">
    <property type="entry name" value="TF_Adf1"/>
</dbReference>
<evidence type="ECO:0000259" key="3">
    <source>
        <dbReference type="PROSITE" id="PS51031"/>
    </source>
</evidence>
<dbReference type="PANTHER" id="PTHR12243:SF67">
    <property type="entry name" value="COREPRESSOR OF PANGOLIN, ISOFORM A-RELATED"/>
    <property type="match status" value="1"/>
</dbReference>
<dbReference type="InterPro" id="IPR004210">
    <property type="entry name" value="BESS_motif"/>
</dbReference>
<dbReference type="Pfam" id="PF10545">
    <property type="entry name" value="MADF_DNA_bdg"/>
    <property type="match status" value="1"/>
</dbReference>